<dbReference type="InterPro" id="IPR051906">
    <property type="entry name" value="TolC-like"/>
</dbReference>
<dbReference type="Proteomes" id="UP000214646">
    <property type="component" value="Unassembled WGS sequence"/>
</dbReference>
<dbReference type="GO" id="GO:0015288">
    <property type="term" value="F:porin activity"/>
    <property type="evidence" value="ECO:0007669"/>
    <property type="project" value="TreeGrafter"/>
</dbReference>
<evidence type="ECO:0000256" key="1">
    <source>
        <dbReference type="ARBA" id="ARBA00004442"/>
    </source>
</evidence>
<proteinExistence type="predicted"/>
<evidence type="ECO:0000256" key="6">
    <source>
        <dbReference type="SAM" id="MobiDB-lite"/>
    </source>
</evidence>
<evidence type="ECO:0000256" key="4">
    <source>
        <dbReference type="ARBA" id="ARBA00023136"/>
    </source>
</evidence>
<keyword evidence="4" id="KW-0472">Membrane</keyword>
<dbReference type="PANTHER" id="PTHR30026">
    <property type="entry name" value="OUTER MEMBRANE PROTEIN TOLC"/>
    <property type="match status" value="1"/>
</dbReference>
<sequence length="824" mass="89183">MKRKRWTMRLVGVLLVLAGLGGCKQQLFIEPGDYRQALDSAKIDELARTPHEPILPSTIKPGTPPATVLDPSRPPRYATLKELIAIAMENGNIGNPVTTSAGLTSDLLPTYTGGGTSGTDKISAFALDPAITRAEVERSLSKFDAQIVSSMTWNKTDQPTLTLQQSFSNGDSATLSNSLVKFLPTGGVAGLTFSTSYLNLSNPPAPGSGFVQLTTSYQPSVQFTFEQPLMQGFGVEVNQLLQSHPGSVLISGLKPSGGVGSEGILVTRIRTEQQRSQFDFQVNQMLLNVETAYWNLYSAYYNLAAQEEGMKQALEGYLYFEERARRGVARQQQAEQALAQYQLFRGQAITARGQVLTSERQLRGLLGMRSDDGTRMIPVDEPTLVPYKPDFYEMAAEALQYQPSLIIQRQELKARQLNLVLQRNLRKPDLRLLTNYTIAGLGPRLDGGGVGTNTTTSNGVSSTTFYNNNAFQSLIDNKNDSWQVGLRLTMPIGFRDANALVREAYLNMTRQYIMLNDAERKTIEYMTQQYRTIFEQQETIKARREQREALERYVRLDLEIRNRGGAGSDVNSAASFIANLLTVQRDLATATASEYQAIANYNIALASLEYAKGTIQRYNNVTVAEGPLPPHVQKKAADHFRSTTSAIKLREREQVLGVIGTNPFMPKNEEEIREAAKTAAMKADAAGLVPPAPQTPNGTVPGMNPLQPGANPLQPGANPLQPAVPSPAPAPTPAPAPKGPIATDQATPAVPPLVGSAQPGPLPQLQAADGLNGTGTFTQSGTLTLPPVRAPLPPSDPVPTNPASTVPATELPVTTPAAPVSLPR</sequence>
<dbReference type="GO" id="GO:1990281">
    <property type="term" value="C:efflux pump complex"/>
    <property type="evidence" value="ECO:0007669"/>
    <property type="project" value="TreeGrafter"/>
</dbReference>
<evidence type="ECO:0000256" key="5">
    <source>
        <dbReference type="ARBA" id="ARBA00023237"/>
    </source>
</evidence>
<organism evidence="7 8">
    <name type="scientific">Fimbriiglobus ruber</name>
    <dbReference type="NCBI Taxonomy" id="1908690"/>
    <lineage>
        <taxon>Bacteria</taxon>
        <taxon>Pseudomonadati</taxon>
        <taxon>Planctomycetota</taxon>
        <taxon>Planctomycetia</taxon>
        <taxon>Gemmatales</taxon>
        <taxon>Gemmataceae</taxon>
        <taxon>Fimbriiglobus</taxon>
    </lineage>
</organism>
<keyword evidence="3" id="KW-0812">Transmembrane</keyword>
<protein>
    <submittedName>
        <fullName evidence="7">Signal recognition particle receptor protein FtsY (Alpha subunit)</fullName>
    </submittedName>
</protein>
<gene>
    <name evidence="7" type="ORF">FRUB_01147</name>
</gene>
<dbReference type="RefSeq" id="WP_088252549.1">
    <property type="nucleotide sequence ID" value="NZ_NIDE01000001.1"/>
</dbReference>
<dbReference type="AlphaFoldDB" id="A0A225E9N8"/>
<dbReference type="PANTHER" id="PTHR30026:SF23">
    <property type="entry name" value="TO APRF-PUTATIVE OUTER MEMBRANE EFFLUX PROTEIN OR SECRETED ALKALINE PHOSPHATASE-RELATED"/>
    <property type="match status" value="1"/>
</dbReference>
<dbReference type="EMBL" id="NIDE01000001">
    <property type="protein sequence ID" value="OWK47448.1"/>
    <property type="molecule type" value="Genomic_DNA"/>
</dbReference>
<dbReference type="Gene3D" id="1.20.1600.10">
    <property type="entry name" value="Outer membrane efflux proteins (OEP)"/>
    <property type="match status" value="1"/>
</dbReference>
<keyword evidence="8" id="KW-1185">Reference proteome</keyword>
<evidence type="ECO:0000256" key="2">
    <source>
        <dbReference type="ARBA" id="ARBA00022452"/>
    </source>
</evidence>
<reference evidence="8" key="1">
    <citation type="submission" date="2017-06" db="EMBL/GenBank/DDBJ databases">
        <title>Genome analysis of Fimbriiglobus ruber SP5, the first member of the order Planctomycetales with confirmed chitinolytic capability.</title>
        <authorList>
            <person name="Ravin N.V."/>
            <person name="Rakitin A.L."/>
            <person name="Ivanova A.A."/>
            <person name="Beletsky A.V."/>
            <person name="Kulichevskaya I.S."/>
            <person name="Mardanov A.V."/>
            <person name="Dedysh S.N."/>
        </authorList>
    </citation>
    <scope>NUCLEOTIDE SEQUENCE [LARGE SCALE GENOMIC DNA]</scope>
    <source>
        <strain evidence="8">SP5</strain>
    </source>
</reference>
<keyword evidence="7" id="KW-0675">Receptor</keyword>
<feature type="region of interest" description="Disordered" evidence="6">
    <location>
        <begin position="691"/>
        <end position="824"/>
    </location>
</feature>
<dbReference type="OrthoDB" id="229865at2"/>
<feature type="compositionally biased region" description="Pro residues" evidence="6">
    <location>
        <begin position="722"/>
        <end position="738"/>
    </location>
</feature>
<evidence type="ECO:0000313" key="8">
    <source>
        <dbReference type="Proteomes" id="UP000214646"/>
    </source>
</evidence>
<dbReference type="SUPFAM" id="SSF56954">
    <property type="entry name" value="Outer membrane efflux proteins (OEP)"/>
    <property type="match status" value="1"/>
</dbReference>
<comment type="subcellular location">
    <subcellularLocation>
        <location evidence="1">Cell outer membrane</location>
    </subcellularLocation>
</comment>
<name>A0A225E9N8_9BACT</name>
<dbReference type="GO" id="GO:0009279">
    <property type="term" value="C:cell outer membrane"/>
    <property type="evidence" value="ECO:0007669"/>
    <property type="project" value="UniProtKB-SubCell"/>
</dbReference>
<comment type="caution">
    <text evidence="7">The sequence shown here is derived from an EMBL/GenBank/DDBJ whole genome shotgun (WGS) entry which is preliminary data.</text>
</comment>
<feature type="compositionally biased region" description="Polar residues" evidence="6">
    <location>
        <begin position="774"/>
        <end position="783"/>
    </location>
</feature>
<evidence type="ECO:0000313" key="7">
    <source>
        <dbReference type="EMBL" id="OWK47448.1"/>
    </source>
</evidence>
<keyword evidence="2" id="KW-1134">Transmembrane beta strand</keyword>
<accession>A0A225E9N8</accession>
<dbReference type="PROSITE" id="PS51257">
    <property type="entry name" value="PROKAR_LIPOPROTEIN"/>
    <property type="match status" value="1"/>
</dbReference>
<dbReference type="GO" id="GO:0015562">
    <property type="term" value="F:efflux transmembrane transporter activity"/>
    <property type="evidence" value="ECO:0007669"/>
    <property type="project" value="InterPro"/>
</dbReference>
<keyword evidence="5" id="KW-0998">Cell outer membrane</keyword>
<feature type="compositionally biased region" description="Pro residues" evidence="6">
    <location>
        <begin position="788"/>
        <end position="800"/>
    </location>
</feature>
<evidence type="ECO:0000256" key="3">
    <source>
        <dbReference type="ARBA" id="ARBA00022692"/>
    </source>
</evidence>